<gene>
    <name evidence="3" type="ORF">A4A58_14150</name>
</gene>
<dbReference type="PROSITE" id="PS51318">
    <property type="entry name" value="TAT"/>
    <property type="match status" value="1"/>
</dbReference>
<organism evidence="3 4">
    <name type="scientific">Tardiphaga robiniae</name>
    <dbReference type="NCBI Taxonomy" id="943830"/>
    <lineage>
        <taxon>Bacteria</taxon>
        <taxon>Pseudomonadati</taxon>
        <taxon>Pseudomonadota</taxon>
        <taxon>Alphaproteobacteria</taxon>
        <taxon>Hyphomicrobiales</taxon>
        <taxon>Nitrobacteraceae</taxon>
        <taxon>Tardiphaga</taxon>
    </lineage>
</organism>
<dbReference type="Pfam" id="PF12706">
    <property type="entry name" value="Lactamase_B_2"/>
    <property type="match status" value="1"/>
</dbReference>
<comment type="caution">
    <text evidence="3">The sequence shown here is derived from an EMBL/GenBank/DDBJ whole genome shotgun (WGS) entry which is preliminary data.</text>
</comment>
<evidence type="ECO:0000256" key="1">
    <source>
        <dbReference type="ARBA" id="ARBA00022801"/>
    </source>
</evidence>
<dbReference type="RefSeq" id="WP_068736672.1">
    <property type="nucleotide sequence ID" value="NZ_LVYV01000045.1"/>
</dbReference>
<dbReference type="InterPro" id="IPR001279">
    <property type="entry name" value="Metallo-B-lactamas"/>
</dbReference>
<dbReference type="STRING" id="943830.A4A58_14150"/>
<evidence type="ECO:0000313" key="3">
    <source>
        <dbReference type="EMBL" id="KZD21497.1"/>
    </source>
</evidence>
<feature type="domain" description="Metallo-beta-lactamase" evidence="2">
    <location>
        <begin position="71"/>
        <end position="283"/>
    </location>
</feature>
<dbReference type="Gene3D" id="3.60.15.10">
    <property type="entry name" value="Ribonuclease Z/Hydroxyacylglutathione hydrolase-like"/>
    <property type="match status" value="1"/>
</dbReference>
<keyword evidence="1 3" id="KW-0378">Hydrolase</keyword>
<dbReference type="GO" id="GO:0042781">
    <property type="term" value="F:3'-tRNA processing endoribonuclease activity"/>
    <property type="evidence" value="ECO:0007669"/>
    <property type="project" value="TreeGrafter"/>
</dbReference>
<reference evidence="3 4" key="1">
    <citation type="submission" date="2016-03" db="EMBL/GenBank/DDBJ databases">
        <title>Microsymbionts genomes from the relict species Vavilovia formosa (Stev.) Fed.</title>
        <authorList>
            <person name="Kopat V."/>
            <person name="Chirak E."/>
            <person name="Kimeklis A."/>
            <person name="Andronov E."/>
        </authorList>
    </citation>
    <scope>NUCLEOTIDE SEQUENCE [LARGE SCALE GENOMIC DNA]</scope>
    <source>
        <strain evidence="3 4">Vaf07</strain>
    </source>
</reference>
<dbReference type="InterPro" id="IPR006311">
    <property type="entry name" value="TAT_signal"/>
</dbReference>
<dbReference type="PANTHER" id="PTHR46018">
    <property type="entry name" value="ZINC PHOSPHODIESTERASE ELAC PROTEIN 1"/>
    <property type="match status" value="1"/>
</dbReference>
<dbReference type="AlphaFoldDB" id="A0A163XWV8"/>
<dbReference type="Proteomes" id="UP000076574">
    <property type="component" value="Unassembled WGS sequence"/>
</dbReference>
<sequence>MTLDRRTLLKLSLAGAAVGATAVTPVITPALAQAPKKRARWICLGTKGGPRVGLGRSNPANVLIVDDVPYVVDCGPGVTKRLVEAKVALPDVRYVFVTHLHSDHVLEFGNMVYGGWSAGLNHPVEAFAPVGMEALTKAYWESIKFDVDIRITDEGKPDPRKLLVSRDIKDSGPVMNNDKVKVTAFRTPHPPITENFAYRFETPDGVFVYACDTSFNPALAKFAEGADVLIHETIYVPGVDAMVKRVKNAATLKEHLLASHTTTEDVGKIAAMAKVKKLVMTHFVPGDDPSITDEMWAADARKHYSGPIMVAKDLMEIEL</sequence>
<accession>A0A163XWV8</accession>
<evidence type="ECO:0000313" key="4">
    <source>
        <dbReference type="Proteomes" id="UP000076574"/>
    </source>
</evidence>
<dbReference type="SUPFAM" id="SSF56281">
    <property type="entry name" value="Metallo-hydrolase/oxidoreductase"/>
    <property type="match status" value="1"/>
</dbReference>
<evidence type="ECO:0000259" key="2">
    <source>
        <dbReference type="Pfam" id="PF12706"/>
    </source>
</evidence>
<protein>
    <submittedName>
        <fullName evidence="3">MBL fold metallo-hydrolase</fullName>
    </submittedName>
</protein>
<dbReference type="OrthoDB" id="9803916at2"/>
<dbReference type="PANTHER" id="PTHR46018:SF2">
    <property type="entry name" value="ZINC PHOSPHODIESTERASE ELAC PROTEIN 1"/>
    <property type="match status" value="1"/>
</dbReference>
<dbReference type="InterPro" id="IPR044094">
    <property type="entry name" value="AtsA-like_MBL-fold"/>
</dbReference>
<dbReference type="EMBL" id="LVYV01000045">
    <property type="protein sequence ID" value="KZD21497.1"/>
    <property type="molecule type" value="Genomic_DNA"/>
</dbReference>
<proteinExistence type="predicted"/>
<dbReference type="InterPro" id="IPR036866">
    <property type="entry name" value="RibonucZ/Hydroxyglut_hydro"/>
</dbReference>
<name>A0A163XWV8_9BRAD</name>
<dbReference type="CDD" id="cd07719">
    <property type="entry name" value="arylsulfatase_AtsA-like_MBL-fold"/>
    <property type="match status" value="1"/>
</dbReference>
<keyword evidence="4" id="KW-1185">Reference proteome</keyword>